<accession>A0ABW2LMC0</accession>
<keyword evidence="3" id="KW-0813">Transport</keyword>
<evidence type="ECO:0000256" key="5">
    <source>
        <dbReference type="ARBA" id="ARBA00022692"/>
    </source>
</evidence>
<dbReference type="EMBL" id="JBHTCJ010000009">
    <property type="protein sequence ID" value="MFC7343407.1"/>
    <property type="molecule type" value="Genomic_DNA"/>
</dbReference>
<organism evidence="11 12">
    <name type="scientific">Saccharopolyspora griseoalba</name>
    <dbReference type="NCBI Taxonomy" id="1431848"/>
    <lineage>
        <taxon>Bacteria</taxon>
        <taxon>Bacillati</taxon>
        <taxon>Actinomycetota</taxon>
        <taxon>Actinomycetes</taxon>
        <taxon>Pseudonocardiales</taxon>
        <taxon>Pseudonocardiaceae</taxon>
        <taxon>Saccharopolyspora</taxon>
    </lineage>
</organism>
<feature type="transmembrane region" description="Helical" evidence="9">
    <location>
        <begin position="331"/>
        <end position="350"/>
    </location>
</feature>
<comment type="subcellular location">
    <subcellularLocation>
        <location evidence="1">Membrane</location>
        <topology evidence="1">Multi-pass membrane protein</topology>
    </subcellularLocation>
</comment>
<dbReference type="Pfam" id="PF00999">
    <property type="entry name" value="Na_H_Exchanger"/>
    <property type="match status" value="1"/>
</dbReference>
<evidence type="ECO:0000256" key="4">
    <source>
        <dbReference type="ARBA" id="ARBA00022449"/>
    </source>
</evidence>
<proteinExistence type="inferred from homology"/>
<keyword evidence="4" id="KW-0050">Antiport</keyword>
<keyword evidence="6 9" id="KW-1133">Transmembrane helix</keyword>
<feature type="transmembrane region" description="Helical" evidence="9">
    <location>
        <begin position="362"/>
        <end position="384"/>
    </location>
</feature>
<evidence type="ECO:0000256" key="8">
    <source>
        <dbReference type="ARBA" id="ARBA00023136"/>
    </source>
</evidence>
<dbReference type="InterPro" id="IPR006153">
    <property type="entry name" value="Cation/H_exchanger_TM"/>
</dbReference>
<evidence type="ECO:0000259" key="10">
    <source>
        <dbReference type="Pfam" id="PF00999"/>
    </source>
</evidence>
<dbReference type="InterPro" id="IPR038770">
    <property type="entry name" value="Na+/solute_symporter_sf"/>
</dbReference>
<feature type="transmembrane region" description="Helical" evidence="9">
    <location>
        <begin position="56"/>
        <end position="76"/>
    </location>
</feature>
<evidence type="ECO:0000256" key="6">
    <source>
        <dbReference type="ARBA" id="ARBA00022989"/>
    </source>
</evidence>
<feature type="transmembrane region" description="Helical" evidence="9">
    <location>
        <begin position="299"/>
        <end position="319"/>
    </location>
</feature>
<keyword evidence="7" id="KW-0406">Ion transport</keyword>
<gene>
    <name evidence="11" type="ORF">ACFQRI_18555</name>
</gene>
<comment type="caution">
    <text evidence="11">The sequence shown here is derived from an EMBL/GenBank/DDBJ whole genome shotgun (WGS) entry which is preliminary data.</text>
</comment>
<evidence type="ECO:0000313" key="11">
    <source>
        <dbReference type="EMBL" id="MFC7343407.1"/>
    </source>
</evidence>
<feature type="transmembrane region" description="Helical" evidence="9">
    <location>
        <begin position="28"/>
        <end position="50"/>
    </location>
</feature>
<dbReference type="PANTHER" id="PTHR43562">
    <property type="entry name" value="NAPA-TYPE SODIUM/HYDROGEN ANTIPORTER"/>
    <property type="match status" value="1"/>
</dbReference>
<feature type="transmembrane region" description="Helical" evidence="9">
    <location>
        <begin position="237"/>
        <end position="255"/>
    </location>
</feature>
<feature type="transmembrane region" description="Helical" evidence="9">
    <location>
        <begin position="6"/>
        <end position="21"/>
    </location>
</feature>
<evidence type="ECO:0000256" key="9">
    <source>
        <dbReference type="SAM" id="Phobius"/>
    </source>
</evidence>
<dbReference type="PANTHER" id="PTHR43562:SF1">
    <property type="entry name" value="NA(+)_H(+) ANTIPORTER YJBQ-RELATED"/>
    <property type="match status" value="1"/>
</dbReference>
<dbReference type="Gene3D" id="1.20.1530.20">
    <property type="match status" value="1"/>
</dbReference>
<feature type="transmembrane region" description="Helical" evidence="9">
    <location>
        <begin position="172"/>
        <end position="193"/>
    </location>
</feature>
<feature type="transmembrane region" description="Helical" evidence="9">
    <location>
        <begin position="145"/>
        <end position="166"/>
    </location>
</feature>
<feature type="transmembrane region" description="Helical" evidence="9">
    <location>
        <begin position="214"/>
        <end position="231"/>
    </location>
</feature>
<sequence length="389" mass="41206">MHSLASLAFIVVAMTVAPMLADRLRRWVVIPAVVFELLLGVLIGQQVLGLAHEDEVIGFLADFGLAMLMFLAGYELQLDEVRGRPMRLAALGWLISLVLGLGFGAAVHGLSFPSLIIGLALTTTALGTTLPMVRDAGLLGSPLGARVLAVGALGEFGPIVAVALLLNDQNPARTVLFLAAFGVVAARVLWAAANRRSERIVRLVRTTLGTSVQFAVRLCVLVVVLLVWLASGLGLDMLLGAFVAGLVVRLFIDAGEPGEGEVVESKIEAIGFGLLVPIFFVVSGMRFDLRSLLAEPSALALLPLFLVLFLLVRGFPVLLVHRRDLPVRPRFSLALLGSSALPMVVVITTIGTRTHQLPASTASALVGAGMLSVLIFPLIALRLVRHPIG</sequence>
<feature type="transmembrane region" description="Helical" evidence="9">
    <location>
        <begin position="267"/>
        <end position="287"/>
    </location>
</feature>
<feature type="domain" description="Cation/H+ exchanger transmembrane" evidence="10">
    <location>
        <begin position="12"/>
        <end position="379"/>
    </location>
</feature>
<evidence type="ECO:0000256" key="3">
    <source>
        <dbReference type="ARBA" id="ARBA00022448"/>
    </source>
</evidence>
<dbReference type="RefSeq" id="WP_380670256.1">
    <property type="nucleotide sequence ID" value="NZ_JBHTCJ010000009.1"/>
</dbReference>
<evidence type="ECO:0000256" key="2">
    <source>
        <dbReference type="ARBA" id="ARBA00005551"/>
    </source>
</evidence>
<dbReference type="Proteomes" id="UP001596504">
    <property type="component" value="Unassembled WGS sequence"/>
</dbReference>
<evidence type="ECO:0000256" key="1">
    <source>
        <dbReference type="ARBA" id="ARBA00004141"/>
    </source>
</evidence>
<comment type="similarity">
    <text evidence="2">Belongs to the monovalent cation:proton antiporter 2 (CPA2) transporter (TC 2.A.37) family.</text>
</comment>
<reference evidence="12" key="1">
    <citation type="journal article" date="2019" name="Int. J. Syst. Evol. Microbiol.">
        <title>The Global Catalogue of Microorganisms (GCM) 10K type strain sequencing project: providing services to taxonomists for standard genome sequencing and annotation.</title>
        <authorList>
            <consortium name="The Broad Institute Genomics Platform"/>
            <consortium name="The Broad Institute Genome Sequencing Center for Infectious Disease"/>
            <person name="Wu L."/>
            <person name="Ma J."/>
        </authorList>
    </citation>
    <scope>NUCLEOTIDE SEQUENCE [LARGE SCALE GENOMIC DNA]</scope>
    <source>
        <strain evidence="12">WLHS5</strain>
    </source>
</reference>
<name>A0ABW2LMC0_9PSEU</name>
<protein>
    <submittedName>
        <fullName evidence="11">Cation:proton antiporter</fullName>
    </submittedName>
</protein>
<feature type="transmembrane region" description="Helical" evidence="9">
    <location>
        <begin position="112"/>
        <end position="133"/>
    </location>
</feature>
<keyword evidence="5 9" id="KW-0812">Transmembrane</keyword>
<keyword evidence="8 9" id="KW-0472">Membrane</keyword>
<keyword evidence="12" id="KW-1185">Reference proteome</keyword>
<feature type="transmembrane region" description="Helical" evidence="9">
    <location>
        <begin position="88"/>
        <end position="106"/>
    </location>
</feature>
<evidence type="ECO:0000256" key="7">
    <source>
        <dbReference type="ARBA" id="ARBA00023065"/>
    </source>
</evidence>
<evidence type="ECO:0000313" key="12">
    <source>
        <dbReference type="Proteomes" id="UP001596504"/>
    </source>
</evidence>